<proteinExistence type="predicted"/>
<sequence length="157" mass="17445">MPGTQALVLWPNDGDHGKTGIEPIHHVPKHMRFDGSKGSVRYSGDKRFYPARVILISDDRDLLEKKEDELLLSLSSKENVDPLGKGKRKKQERRSSGVASDKSVALALGSRPPVPKEVQHSNRVAAKERHEAKSRKTSASNLTDIGVLSYIRKKLQS</sequence>
<protein>
    <submittedName>
        <fullName evidence="3">Uncharacterized protein LOC127750581</fullName>
    </submittedName>
</protein>
<reference evidence="3" key="1">
    <citation type="submission" date="2025-08" db="UniProtKB">
        <authorList>
            <consortium name="RefSeq"/>
        </authorList>
    </citation>
    <scope>IDENTIFICATION</scope>
    <source>
        <tissue evidence="3">Whole organism</tissue>
    </source>
</reference>
<accession>A0A9C6X3Q6</accession>
<feature type="compositionally biased region" description="Basic and acidic residues" evidence="1">
    <location>
        <begin position="117"/>
        <end position="131"/>
    </location>
</feature>
<evidence type="ECO:0000256" key="1">
    <source>
        <dbReference type="SAM" id="MobiDB-lite"/>
    </source>
</evidence>
<keyword evidence="2" id="KW-1185">Reference proteome</keyword>
<feature type="region of interest" description="Disordered" evidence="1">
    <location>
        <begin position="76"/>
        <end position="139"/>
    </location>
</feature>
<name>A0A9C6X3Q6_FRAOC</name>
<dbReference type="AlphaFoldDB" id="A0A9C6X3Q6"/>
<evidence type="ECO:0000313" key="2">
    <source>
        <dbReference type="Proteomes" id="UP000504606"/>
    </source>
</evidence>
<organism evidence="2 3">
    <name type="scientific">Frankliniella occidentalis</name>
    <name type="common">Western flower thrips</name>
    <name type="synonym">Euthrips occidentalis</name>
    <dbReference type="NCBI Taxonomy" id="133901"/>
    <lineage>
        <taxon>Eukaryota</taxon>
        <taxon>Metazoa</taxon>
        <taxon>Ecdysozoa</taxon>
        <taxon>Arthropoda</taxon>
        <taxon>Hexapoda</taxon>
        <taxon>Insecta</taxon>
        <taxon>Pterygota</taxon>
        <taxon>Neoptera</taxon>
        <taxon>Paraneoptera</taxon>
        <taxon>Thysanoptera</taxon>
        <taxon>Terebrantia</taxon>
        <taxon>Thripoidea</taxon>
        <taxon>Thripidae</taxon>
        <taxon>Frankliniella</taxon>
    </lineage>
</organism>
<dbReference type="Proteomes" id="UP000504606">
    <property type="component" value="Unplaced"/>
</dbReference>
<evidence type="ECO:0000313" key="3">
    <source>
        <dbReference type="RefSeq" id="XP_052128584.1"/>
    </source>
</evidence>
<dbReference type="GeneID" id="127750581"/>
<dbReference type="RefSeq" id="XP_052128584.1">
    <property type="nucleotide sequence ID" value="XM_052272624.1"/>
</dbReference>
<gene>
    <name evidence="3" type="primary">LOC127750581</name>
</gene>
<dbReference type="KEGG" id="foc:127750581"/>